<dbReference type="EMBL" id="HADY01020978">
    <property type="protein sequence ID" value="SBP59463.1"/>
    <property type="molecule type" value="Transcribed_RNA"/>
</dbReference>
<dbReference type="AlphaFoldDB" id="A0A1A8AXQ7"/>
<reference evidence="1" key="2">
    <citation type="submission" date="2016-06" db="EMBL/GenBank/DDBJ databases">
        <title>The genome of a short-lived fish provides insights into sex chromosome evolution and the genetic control of aging.</title>
        <authorList>
            <person name="Reichwald K."/>
            <person name="Felder M."/>
            <person name="Petzold A."/>
            <person name="Koch P."/>
            <person name="Groth M."/>
            <person name="Platzer M."/>
        </authorList>
    </citation>
    <scope>NUCLEOTIDE SEQUENCE</scope>
    <source>
        <tissue evidence="1">Brain</tissue>
    </source>
</reference>
<protein>
    <submittedName>
        <fullName evidence="1">Uncharacterized protein</fullName>
    </submittedName>
</protein>
<gene>
    <name evidence="1" type="primary">Nfu_g_1_016298</name>
</gene>
<evidence type="ECO:0000313" key="1">
    <source>
        <dbReference type="EMBL" id="SBP59463.1"/>
    </source>
</evidence>
<organism evidence="1">
    <name type="scientific">Nothobranchius furzeri</name>
    <name type="common">Turquoise killifish</name>
    <dbReference type="NCBI Taxonomy" id="105023"/>
    <lineage>
        <taxon>Eukaryota</taxon>
        <taxon>Metazoa</taxon>
        <taxon>Chordata</taxon>
        <taxon>Craniata</taxon>
        <taxon>Vertebrata</taxon>
        <taxon>Euteleostomi</taxon>
        <taxon>Actinopterygii</taxon>
        <taxon>Neopterygii</taxon>
        <taxon>Teleostei</taxon>
        <taxon>Neoteleostei</taxon>
        <taxon>Acanthomorphata</taxon>
        <taxon>Ovalentaria</taxon>
        <taxon>Atherinomorphae</taxon>
        <taxon>Cyprinodontiformes</taxon>
        <taxon>Nothobranchiidae</taxon>
        <taxon>Nothobranchius</taxon>
    </lineage>
</organism>
<reference evidence="1" key="1">
    <citation type="submission" date="2016-05" db="EMBL/GenBank/DDBJ databases">
        <authorList>
            <person name="Lavstsen T."/>
            <person name="Jespersen J.S."/>
        </authorList>
    </citation>
    <scope>NUCLEOTIDE SEQUENCE</scope>
    <source>
        <tissue evidence="1">Brain</tissue>
    </source>
</reference>
<accession>A0A1A8AXQ7</accession>
<sequence>EPSWVLQHSDLRLKNKPQQNKCSVTFICFVALLHVGKLNHNIPQILGMSGILNQLRRKSNMAASVAHLPGSHRKRCLSL</sequence>
<feature type="non-terminal residue" evidence="1">
    <location>
        <position position="1"/>
    </location>
</feature>
<proteinExistence type="predicted"/>
<name>A0A1A8AXQ7_NOTFU</name>